<dbReference type="EMBL" id="JACVVK020000699">
    <property type="protein sequence ID" value="KAK7454702.1"/>
    <property type="molecule type" value="Genomic_DNA"/>
</dbReference>
<dbReference type="PROSITE" id="PS50835">
    <property type="entry name" value="IG_LIKE"/>
    <property type="match status" value="3"/>
</dbReference>
<protein>
    <recommendedName>
        <fullName evidence="2">Ig-like domain-containing protein</fullName>
    </recommendedName>
</protein>
<feature type="region of interest" description="Disordered" evidence="1">
    <location>
        <begin position="1"/>
        <end position="22"/>
    </location>
</feature>
<sequence length="519" mass="55816">RAAGKMKSKVKPQDSRAQPPWWDTDCQLAKRNKSGDVEVSETASDVIITCDQFSAQDTVQWSLIGNTGTSALGLCSPSTCNPALPNLYGVSRPSSTVSQLTIKSPSRALADFSIRCSTGVSTRVSCRLNTVYPAEVSNCRVQVQETSSTWTVSGSCDVTKVFSSSGSYTCQWFRGDSQSQTVSVATTTYSTSAHADTRYRRGACTFSSTDVSTTDKYYKAVVYPGATSTVYGPLNFDTPSVPTISCTPGQWVPANTQLTCTCNTDDIGQPQGRLQWIRDGSVLSSGGKGVTTLTMPPQNLTQSDHGNSRAQVTCRVDWIEDRSATHTAKVAWGPSDVSIPQDRTFTTDITGSRDLDLTCNPQTLNPGADLMTFSWTGRCQDNTGRTCTIQPRPPGDDGLVTTYPPLVAPVIRGYNHPLYAGDDLTLTCEVSGGQPLVTSVTFACPPRHPDNASDVKGPSSVSSSLTLSLTESDDGIVCSCNAVWKVANYYTLTNSTTINVYCEFCTKKIRLSVDSFILN</sequence>
<proteinExistence type="predicted"/>
<feature type="non-terminal residue" evidence="3">
    <location>
        <position position="1"/>
    </location>
</feature>
<feature type="domain" description="Ig-like" evidence="2">
    <location>
        <begin position="239"/>
        <end position="331"/>
    </location>
</feature>
<dbReference type="InterPro" id="IPR013783">
    <property type="entry name" value="Ig-like_fold"/>
</dbReference>
<dbReference type="InterPro" id="IPR036179">
    <property type="entry name" value="Ig-like_dom_sf"/>
</dbReference>
<organism evidence="3 4">
    <name type="scientific">Batillaria attramentaria</name>
    <dbReference type="NCBI Taxonomy" id="370345"/>
    <lineage>
        <taxon>Eukaryota</taxon>
        <taxon>Metazoa</taxon>
        <taxon>Spiralia</taxon>
        <taxon>Lophotrochozoa</taxon>
        <taxon>Mollusca</taxon>
        <taxon>Gastropoda</taxon>
        <taxon>Caenogastropoda</taxon>
        <taxon>Sorbeoconcha</taxon>
        <taxon>Cerithioidea</taxon>
        <taxon>Batillariidae</taxon>
        <taxon>Batillaria</taxon>
    </lineage>
</organism>
<dbReference type="AlphaFoldDB" id="A0ABD0J2S3"/>
<feature type="domain" description="Ig-like" evidence="2">
    <location>
        <begin position="105"/>
        <end position="183"/>
    </location>
</feature>
<accession>A0ABD0J2S3</accession>
<dbReference type="Proteomes" id="UP001519460">
    <property type="component" value="Unassembled WGS sequence"/>
</dbReference>
<feature type="domain" description="Ig-like" evidence="2">
    <location>
        <begin position="405"/>
        <end position="499"/>
    </location>
</feature>
<name>A0ABD0J2S3_9CAEN</name>
<feature type="compositionally biased region" description="Basic residues" evidence="1">
    <location>
        <begin position="1"/>
        <end position="10"/>
    </location>
</feature>
<dbReference type="InterPro" id="IPR007110">
    <property type="entry name" value="Ig-like_dom"/>
</dbReference>
<gene>
    <name evidence="3" type="ORF">BaRGS_00039548</name>
</gene>
<reference evidence="3 4" key="1">
    <citation type="journal article" date="2023" name="Sci. Data">
        <title>Genome assembly of the Korean intertidal mud-creeper Batillaria attramentaria.</title>
        <authorList>
            <person name="Patra A.K."/>
            <person name="Ho P.T."/>
            <person name="Jun S."/>
            <person name="Lee S.J."/>
            <person name="Kim Y."/>
            <person name="Won Y.J."/>
        </authorList>
    </citation>
    <scope>NUCLEOTIDE SEQUENCE [LARGE SCALE GENOMIC DNA]</scope>
    <source>
        <strain evidence="3">Wonlab-2016</strain>
    </source>
</reference>
<keyword evidence="4" id="KW-1185">Reference proteome</keyword>
<evidence type="ECO:0000313" key="4">
    <source>
        <dbReference type="Proteomes" id="UP001519460"/>
    </source>
</evidence>
<dbReference type="SUPFAM" id="SSF48726">
    <property type="entry name" value="Immunoglobulin"/>
    <property type="match status" value="1"/>
</dbReference>
<evidence type="ECO:0000313" key="3">
    <source>
        <dbReference type="EMBL" id="KAK7454702.1"/>
    </source>
</evidence>
<evidence type="ECO:0000256" key="1">
    <source>
        <dbReference type="SAM" id="MobiDB-lite"/>
    </source>
</evidence>
<dbReference type="Gene3D" id="2.60.40.10">
    <property type="entry name" value="Immunoglobulins"/>
    <property type="match status" value="2"/>
</dbReference>
<comment type="caution">
    <text evidence="3">The sequence shown here is derived from an EMBL/GenBank/DDBJ whole genome shotgun (WGS) entry which is preliminary data.</text>
</comment>
<evidence type="ECO:0000259" key="2">
    <source>
        <dbReference type="PROSITE" id="PS50835"/>
    </source>
</evidence>